<organism evidence="4 5">
    <name type="scientific">Rhodococcus zopfii</name>
    <dbReference type="NCBI Taxonomy" id="43772"/>
    <lineage>
        <taxon>Bacteria</taxon>
        <taxon>Bacillati</taxon>
        <taxon>Actinomycetota</taxon>
        <taxon>Actinomycetes</taxon>
        <taxon>Mycobacteriales</taxon>
        <taxon>Nocardiaceae</taxon>
        <taxon>Rhodococcus</taxon>
    </lineage>
</organism>
<dbReference type="InterPro" id="IPR003399">
    <property type="entry name" value="Mce/MlaD"/>
</dbReference>
<reference evidence="4 5" key="1">
    <citation type="submission" date="2019-10" db="EMBL/GenBank/DDBJ databases">
        <title>Draft Genome Assembly of Rhodococcus zopfii DSM44189.</title>
        <authorList>
            <person name="Sutton J.M."/>
            <person name="Akob D.M."/>
            <person name="Bushman T.J."/>
        </authorList>
    </citation>
    <scope>NUCLEOTIDE SEQUENCE [LARGE SCALE GENOMIC DNA]</scope>
    <source>
        <strain evidence="4 5">DSM 44189</strain>
    </source>
</reference>
<feature type="domain" description="Mce/MlaD" evidence="2">
    <location>
        <begin position="39"/>
        <end position="113"/>
    </location>
</feature>
<dbReference type="PRINTS" id="PR01782">
    <property type="entry name" value="MCEVIRFACTOR"/>
</dbReference>
<dbReference type="PANTHER" id="PTHR33371:SF18">
    <property type="entry name" value="MCE-FAMILY PROTEIN MCE3C"/>
    <property type="match status" value="1"/>
</dbReference>
<dbReference type="Pfam" id="PF11887">
    <property type="entry name" value="Mce4_CUP1"/>
    <property type="match status" value="1"/>
</dbReference>
<name>A0ABU3WU90_9NOCA</name>
<dbReference type="NCBIfam" id="TIGR00996">
    <property type="entry name" value="Mtu_fam_mce"/>
    <property type="match status" value="1"/>
</dbReference>
<protein>
    <submittedName>
        <fullName evidence="4">MCE family protein</fullName>
    </submittedName>
</protein>
<keyword evidence="1" id="KW-1133">Transmembrane helix</keyword>
<dbReference type="Proteomes" id="UP001275440">
    <property type="component" value="Unassembled WGS sequence"/>
</dbReference>
<proteinExistence type="predicted"/>
<dbReference type="RefSeq" id="WP_072809611.1">
    <property type="nucleotide sequence ID" value="NZ_JAHWLX010000023.1"/>
</dbReference>
<feature type="transmembrane region" description="Helical" evidence="1">
    <location>
        <begin position="12"/>
        <end position="30"/>
    </location>
</feature>
<evidence type="ECO:0000259" key="2">
    <source>
        <dbReference type="Pfam" id="PF02470"/>
    </source>
</evidence>
<keyword evidence="1" id="KW-0812">Transmembrane</keyword>
<keyword evidence="5" id="KW-1185">Reference proteome</keyword>
<dbReference type="Pfam" id="PF02470">
    <property type="entry name" value="MlaD"/>
    <property type="match status" value="1"/>
</dbReference>
<evidence type="ECO:0000259" key="3">
    <source>
        <dbReference type="Pfam" id="PF11887"/>
    </source>
</evidence>
<dbReference type="InterPro" id="IPR005693">
    <property type="entry name" value="Mce"/>
</dbReference>
<evidence type="ECO:0000313" key="4">
    <source>
        <dbReference type="EMBL" id="MDV2476903.1"/>
    </source>
</evidence>
<evidence type="ECO:0000256" key="1">
    <source>
        <dbReference type="SAM" id="Phobius"/>
    </source>
</evidence>
<sequence>MSPTRERNPVQVGVIGLGVCAAIVLAGLQYDQLPFISGGLNYSAHFTDAGGLVPGDDVSLAGVDVGSVTGVELDGQQVLVTFTVRDGIALGDATGADIKTNTVLGRKSLAVRPSGDGVLRPGTTIPIERTNAPYSLPDALGDLTTSVSELDTDGINDSLDALSGALQDTPPEISGALEGMRRLSESINARDESLQELLGRAENVTGILAERSDRINELIVDANDLFGELSLRRDAITALITNVSSVSQQLTGLVQDNQAQMAPTLEVLNRVTANLQANKDNIAEALDGLGPYISSLGESVGSGPFFNAYVSNILPAPWWKAVVDGIVAPELLPQDLEDVIPDNPPSIKKDGE</sequence>
<dbReference type="InterPro" id="IPR052336">
    <property type="entry name" value="MlaD_Phospholipid_Transporter"/>
</dbReference>
<accession>A0ABU3WU90</accession>
<dbReference type="PANTHER" id="PTHR33371">
    <property type="entry name" value="INTERMEMBRANE PHOSPHOLIPID TRANSPORT SYSTEM BINDING PROTEIN MLAD-RELATED"/>
    <property type="match status" value="1"/>
</dbReference>
<keyword evidence="1" id="KW-0472">Membrane</keyword>
<dbReference type="EMBL" id="WBMO01000001">
    <property type="protein sequence ID" value="MDV2476903.1"/>
    <property type="molecule type" value="Genomic_DNA"/>
</dbReference>
<dbReference type="InterPro" id="IPR024516">
    <property type="entry name" value="Mce_C"/>
</dbReference>
<evidence type="ECO:0000313" key="5">
    <source>
        <dbReference type="Proteomes" id="UP001275440"/>
    </source>
</evidence>
<gene>
    <name evidence="4" type="ORF">F8M49_19100</name>
</gene>
<feature type="domain" description="Mammalian cell entry C-terminal" evidence="3">
    <location>
        <begin position="119"/>
        <end position="302"/>
    </location>
</feature>
<comment type="caution">
    <text evidence="4">The sequence shown here is derived from an EMBL/GenBank/DDBJ whole genome shotgun (WGS) entry which is preliminary data.</text>
</comment>